<accession>A0A831ZQ77</accession>
<sequence>MKKTLKKTHAALEGLMFDTFLADRCGFKRSTLAQRLLRLTSQVTLGEGCLTVCLPNHHVADAIGTGERVLIRCWNRLLRHDLVIRAKTAYGPAITALNVPRILDDLAEHPRASFLAGLREAFASPDVRRFFRRLRDAATRGEIPLEEVIAGDWWFPPQAYPPVGNRTIHHLIRTWKRSMV</sequence>
<comment type="caution">
    <text evidence="1">The sequence shown here is derived from an EMBL/GenBank/DDBJ whole genome shotgun (WGS) entry which is preliminary data.</text>
</comment>
<reference evidence="1" key="1">
    <citation type="journal article" date="2020" name="mSystems">
        <title>Genome- and Community-Level Interaction Insights into Carbon Utilization and Element Cycling Functions of Hydrothermarchaeota in Hydrothermal Sediment.</title>
        <authorList>
            <person name="Zhou Z."/>
            <person name="Liu Y."/>
            <person name="Xu W."/>
            <person name="Pan J."/>
            <person name="Luo Z.H."/>
            <person name="Li M."/>
        </authorList>
    </citation>
    <scope>NUCLEOTIDE SEQUENCE [LARGE SCALE GENOMIC DNA]</scope>
    <source>
        <strain evidence="1">SpSt-456</strain>
    </source>
</reference>
<proteinExistence type="predicted"/>
<dbReference type="AlphaFoldDB" id="A0A831ZQ77"/>
<evidence type="ECO:0000313" key="1">
    <source>
        <dbReference type="EMBL" id="HFK95774.1"/>
    </source>
</evidence>
<dbReference type="EMBL" id="DSTK01000004">
    <property type="protein sequence ID" value="HFK95774.1"/>
    <property type="molecule type" value="Genomic_DNA"/>
</dbReference>
<organism evidence="1">
    <name type="scientific">Desulfacinum infernum</name>
    <dbReference type="NCBI Taxonomy" id="35837"/>
    <lineage>
        <taxon>Bacteria</taxon>
        <taxon>Pseudomonadati</taxon>
        <taxon>Thermodesulfobacteriota</taxon>
        <taxon>Syntrophobacteria</taxon>
        <taxon>Syntrophobacterales</taxon>
        <taxon>Syntrophobacteraceae</taxon>
        <taxon>Desulfacinum</taxon>
    </lineage>
</organism>
<protein>
    <submittedName>
        <fullName evidence="1">Uncharacterized protein</fullName>
    </submittedName>
</protein>
<name>A0A831ZQ77_9BACT</name>
<gene>
    <name evidence="1" type="ORF">ENS06_00440</name>
</gene>